<feature type="transmembrane region" description="Helical" evidence="9">
    <location>
        <begin position="748"/>
        <end position="765"/>
    </location>
</feature>
<dbReference type="Gene3D" id="1.20.1640.10">
    <property type="entry name" value="Multidrug efflux transporter AcrB transmembrane domain"/>
    <property type="match status" value="2"/>
</dbReference>
<keyword evidence="3 9" id="KW-1003">Cell membrane</keyword>
<feature type="domain" description="Protein translocase subunit SecDF P1" evidence="13">
    <location>
        <begin position="184"/>
        <end position="243"/>
    </location>
</feature>
<feature type="transmembrane region" description="Helical" evidence="9">
    <location>
        <begin position="851"/>
        <end position="872"/>
    </location>
</feature>
<accession>A0A9D1NK54</accession>
<dbReference type="NCBIfam" id="TIGR01129">
    <property type="entry name" value="secD"/>
    <property type="match status" value="1"/>
</dbReference>
<feature type="transmembrane region" description="Helical" evidence="9">
    <location>
        <begin position="799"/>
        <end position="820"/>
    </location>
</feature>
<dbReference type="GO" id="GO:0065002">
    <property type="term" value="P:intracellular protein transmembrane transport"/>
    <property type="evidence" value="ECO:0007669"/>
    <property type="project" value="UniProtKB-UniRule"/>
</dbReference>
<gene>
    <name evidence="9 15" type="primary">secD</name>
    <name evidence="10" type="synonym">secF</name>
    <name evidence="15" type="ORF">IAC75_02810</name>
</gene>
<dbReference type="AlphaFoldDB" id="A0A9D1NK54"/>
<evidence type="ECO:0000313" key="16">
    <source>
        <dbReference type="Proteomes" id="UP000886812"/>
    </source>
</evidence>
<feature type="transmembrane region" description="Helical" evidence="9">
    <location>
        <begin position="456"/>
        <end position="476"/>
    </location>
</feature>
<reference evidence="15" key="2">
    <citation type="journal article" date="2021" name="PeerJ">
        <title>Extensive microbial diversity within the chicken gut microbiome revealed by metagenomics and culture.</title>
        <authorList>
            <person name="Gilroy R."/>
            <person name="Ravi A."/>
            <person name="Getino M."/>
            <person name="Pursley I."/>
            <person name="Horton D.L."/>
            <person name="Alikhan N.F."/>
            <person name="Baker D."/>
            <person name="Gharbi K."/>
            <person name="Hall N."/>
            <person name="Watson M."/>
            <person name="Adriaenssens E.M."/>
            <person name="Foster-Nyarko E."/>
            <person name="Jarju S."/>
            <person name="Secka A."/>
            <person name="Antonio M."/>
            <person name="Oren A."/>
            <person name="Chaudhuri R.R."/>
            <person name="La Ragione R."/>
            <person name="Hildebrand F."/>
            <person name="Pallen M.J."/>
        </authorList>
    </citation>
    <scope>NUCLEOTIDE SEQUENCE</scope>
    <source>
        <strain evidence="15">10669</strain>
    </source>
</reference>
<evidence type="ECO:0000259" key="12">
    <source>
        <dbReference type="Pfam" id="PF02355"/>
    </source>
</evidence>
<feature type="domain" description="Protein export membrane protein SecD/SecF C-terminal" evidence="12">
    <location>
        <begin position="732"/>
        <end position="903"/>
    </location>
</feature>
<evidence type="ECO:0000256" key="10">
    <source>
        <dbReference type="HAMAP-Rule" id="MF_01464"/>
    </source>
</evidence>
<dbReference type="Pfam" id="PF21760">
    <property type="entry name" value="SecD_1st"/>
    <property type="match status" value="1"/>
</dbReference>
<evidence type="ECO:0000256" key="3">
    <source>
        <dbReference type="ARBA" id="ARBA00022475"/>
    </source>
</evidence>
<dbReference type="InterPro" id="IPR048631">
    <property type="entry name" value="SecD_1st"/>
</dbReference>
<dbReference type="HAMAP" id="MF_01463_B">
    <property type="entry name" value="SecD_B"/>
    <property type="match status" value="1"/>
</dbReference>
<dbReference type="PANTHER" id="PTHR30081:SF1">
    <property type="entry name" value="PROTEIN TRANSLOCASE SUBUNIT SECD"/>
    <property type="match status" value="1"/>
</dbReference>
<dbReference type="NCBIfam" id="TIGR00966">
    <property type="entry name" value="transloc_SecF"/>
    <property type="match status" value="1"/>
</dbReference>
<feature type="transmembrane region" description="Helical" evidence="9">
    <location>
        <begin position="878"/>
        <end position="901"/>
    </location>
</feature>
<dbReference type="InterPro" id="IPR048634">
    <property type="entry name" value="SecD_SecF_C"/>
</dbReference>
<keyword evidence="8 9" id="KW-0472">Membrane</keyword>
<proteinExistence type="inferred from homology"/>
<keyword evidence="4 9" id="KW-0812">Transmembrane</keyword>
<feature type="transmembrane region" description="Helical" evidence="9">
    <location>
        <begin position="524"/>
        <end position="546"/>
    </location>
</feature>
<evidence type="ECO:0000256" key="8">
    <source>
        <dbReference type="ARBA" id="ARBA00023136"/>
    </source>
</evidence>
<evidence type="ECO:0000256" key="4">
    <source>
        <dbReference type="ARBA" id="ARBA00022692"/>
    </source>
</evidence>
<dbReference type="InterPro" id="IPR022813">
    <property type="entry name" value="SecD/SecF_arch_bac"/>
</dbReference>
<dbReference type="Gene3D" id="3.30.70.3400">
    <property type="match status" value="1"/>
</dbReference>
<sequence length="927" mass="100590">MTTKIFWRLFASLLFLGYAVISMTPLTSTPFREYVEEHATAHREEFEAILKEADERVANFRNESVPADEKSPTAYAAIRDIAAGKGKSGTPIALAQFFPDIRMVREPILEKQNNILMQELLRRSQGKLKLGLDLQGGISFTLRVNPEAAEADRKALAAAKTPEERARVEEEIKSRAEEKLSQLNQATAVMEERVNQFGVSEPVIRPVGNDSIEIQLPGEDTANNPDAINSLKKPAKLEFRMVHRYLVPEAGTPEGTLKSLRENPRVPTSPVAAYEVLYEHRVDRKTGETSSFPLYVKKAPEATGAIVSRASVESHDGLTLQVGIRFTSEGGRIFGDVTQRIADEDNRTGGDGRFAIVLDGKLMSAPTLNASGGRKVGLYGGGATITGDFDRKEATELANALNNPLEFPLELQDMTNVGASLAKDAQSQSMTAAAVATVMVVAFMLVFYLAGGAVALIGIALNILMLFGCMCAIGATITLPGIAALVLTLGMAVDANILVFERIREELHNGKSLKTALNLGYDRAFVAIFDSQLTSLITAGILIWLGTGSVKGFGVTLAIGIVTTLFTCIVTCRGLQELQVNLGFTRRLFGIQLMKKPANFRFMEHWRGAIAISAVLMVASIAFPIFEGKDCLGKDFKGGESVTLRIVQDPGKHLEVGEIQRLAESVGVEDTSAVYQQKVGASEQTLGIECALTEDTSEGEFSNIEKIVEKLLETHPEMFPEGAVSVDDVVVGKQAIGAAVSAQLVKTAIISLAFAVLGIMVYVALRFEFGFGVGAMISTIHDIVVVTGLYLIFGGQFSASMIAAILMVAGYSINDTIVVFDRIREELKNNPRMKLNDVINLSINRTLSRTLLTSVTVFLSAVSLAVFGAGDVAEYGKVFIFGVIVGTFSSIYIASPIFYWWHRGDRKKVEEGEKAYTYSWDAGTEKK</sequence>
<dbReference type="Pfam" id="PF22599">
    <property type="entry name" value="SecDF_P1_head"/>
    <property type="match status" value="1"/>
</dbReference>
<comment type="subunit">
    <text evidence="9">Forms a complex with SecF. Part of the essential Sec protein translocation apparatus which comprises SecA, SecYEG and auxiliary proteins SecDF. Other proteins may also be involved.</text>
</comment>
<dbReference type="InterPro" id="IPR022645">
    <property type="entry name" value="SecD/SecF_bac"/>
</dbReference>
<dbReference type="InterPro" id="IPR005791">
    <property type="entry name" value="SecD"/>
</dbReference>
<comment type="similarity">
    <text evidence="10">Belongs to the SecD/SecF family. SecF subfamily.</text>
</comment>
<dbReference type="HAMAP" id="MF_01464_B">
    <property type="entry name" value="SecF_B"/>
    <property type="match status" value="1"/>
</dbReference>
<keyword evidence="5 9" id="KW-0653">Protein transport</keyword>
<dbReference type="InterPro" id="IPR055344">
    <property type="entry name" value="SecD_SecF_C_bact"/>
</dbReference>
<comment type="subcellular location">
    <subcellularLocation>
        <location evidence="1 9">Cell membrane</location>
        <topology evidence="1 9">Multi-pass membrane protein</topology>
    </subcellularLocation>
</comment>
<dbReference type="InterPro" id="IPR054384">
    <property type="entry name" value="SecDF_P1_head"/>
</dbReference>
<dbReference type="GO" id="GO:0015450">
    <property type="term" value="F:protein-transporting ATPase activity"/>
    <property type="evidence" value="ECO:0007669"/>
    <property type="project" value="InterPro"/>
</dbReference>
<evidence type="ECO:0000256" key="9">
    <source>
        <dbReference type="HAMAP-Rule" id="MF_01463"/>
    </source>
</evidence>
<evidence type="ECO:0000256" key="1">
    <source>
        <dbReference type="ARBA" id="ARBA00004651"/>
    </source>
</evidence>
<feature type="transmembrane region" description="Helical" evidence="9">
    <location>
        <begin position="552"/>
        <end position="572"/>
    </location>
</feature>
<keyword evidence="11" id="KW-0175">Coiled coil</keyword>
<dbReference type="Pfam" id="PF02355">
    <property type="entry name" value="SecD_SecF_C"/>
    <property type="match status" value="2"/>
</dbReference>
<comment type="similarity">
    <text evidence="9">Belongs to the SecD/SecF family. SecD subfamily.</text>
</comment>
<dbReference type="Proteomes" id="UP000886812">
    <property type="component" value="Unassembled WGS sequence"/>
</dbReference>
<organism evidence="15 16">
    <name type="scientific">Candidatus Spyradosoma merdigallinarum</name>
    <dbReference type="NCBI Taxonomy" id="2840950"/>
    <lineage>
        <taxon>Bacteria</taxon>
        <taxon>Pseudomonadati</taxon>
        <taxon>Verrucomicrobiota</taxon>
        <taxon>Opitutia</taxon>
        <taxon>Opitutia incertae sedis</taxon>
        <taxon>Candidatus Spyradosoma</taxon>
    </lineage>
</organism>
<dbReference type="EMBL" id="DVOG01000074">
    <property type="protein sequence ID" value="HIV04066.1"/>
    <property type="molecule type" value="Genomic_DNA"/>
</dbReference>
<protein>
    <recommendedName>
        <fullName evidence="9 10">Multifunctional fusion protein</fullName>
    </recommendedName>
    <domain>
        <recommendedName>
            <fullName evidence="9">Protein translocase subunit SecD</fullName>
        </recommendedName>
    </domain>
    <domain>
        <recommendedName>
            <fullName evidence="10">Protein-export membrane protein SecF</fullName>
        </recommendedName>
    </domain>
</protein>
<evidence type="ECO:0000256" key="5">
    <source>
        <dbReference type="ARBA" id="ARBA00022927"/>
    </source>
</evidence>
<dbReference type="SUPFAM" id="SSF82866">
    <property type="entry name" value="Multidrug efflux transporter AcrB transmembrane domain"/>
    <property type="match status" value="2"/>
</dbReference>
<evidence type="ECO:0000256" key="11">
    <source>
        <dbReference type="SAM" id="Coils"/>
    </source>
</evidence>
<feature type="coiled-coil region" evidence="11">
    <location>
        <begin position="166"/>
        <end position="193"/>
    </location>
</feature>
<feature type="transmembrane region" description="Helical" evidence="9">
    <location>
        <begin position="606"/>
        <end position="626"/>
    </location>
</feature>
<evidence type="ECO:0000259" key="14">
    <source>
        <dbReference type="Pfam" id="PF22599"/>
    </source>
</evidence>
<evidence type="ECO:0000256" key="6">
    <source>
        <dbReference type="ARBA" id="ARBA00022989"/>
    </source>
</evidence>
<evidence type="ECO:0000256" key="7">
    <source>
        <dbReference type="ARBA" id="ARBA00023010"/>
    </source>
</evidence>
<keyword evidence="7 9" id="KW-0811">Translocation</keyword>
<keyword evidence="6 9" id="KW-1133">Transmembrane helix</keyword>
<evidence type="ECO:0000313" key="15">
    <source>
        <dbReference type="EMBL" id="HIV04066.1"/>
    </source>
</evidence>
<dbReference type="NCBIfam" id="TIGR00916">
    <property type="entry name" value="2A0604s01"/>
    <property type="match status" value="2"/>
</dbReference>
<evidence type="ECO:0000256" key="2">
    <source>
        <dbReference type="ARBA" id="ARBA00022448"/>
    </source>
</evidence>
<dbReference type="InterPro" id="IPR005665">
    <property type="entry name" value="SecF_bac"/>
</dbReference>
<keyword evidence="2 9" id="KW-0813">Transport</keyword>
<dbReference type="PANTHER" id="PTHR30081">
    <property type="entry name" value="PROTEIN-EXPORT MEMBRANE PROTEIN SEC"/>
    <property type="match status" value="1"/>
</dbReference>
<comment type="function">
    <text evidence="9">Part of the Sec protein translocase complex. Interacts with the SecYEG preprotein conducting channel. SecDF uses the proton motive force (PMF) to complete protein translocation after the ATP-dependent function of SecA.</text>
</comment>
<dbReference type="Gene3D" id="3.30.1360.200">
    <property type="match status" value="1"/>
</dbReference>
<reference evidence="15" key="1">
    <citation type="submission" date="2020-10" db="EMBL/GenBank/DDBJ databases">
        <authorList>
            <person name="Gilroy R."/>
        </authorList>
    </citation>
    <scope>NUCLEOTIDE SEQUENCE</scope>
    <source>
        <strain evidence="15">10669</strain>
    </source>
</reference>
<name>A0A9D1NK54_9BACT</name>
<comment type="subunit">
    <text evidence="10">Forms a complex with SecD. Part of the essential Sec protein translocation apparatus which comprises SecA, SecYEG and auxiliary proteins SecDF. Other proteins may also be involved.</text>
</comment>
<feature type="transmembrane region" description="Helical" evidence="9">
    <location>
        <begin position="430"/>
        <end position="449"/>
    </location>
</feature>
<comment type="caution">
    <text evidence="9">Lacks conserved residue(s) required for the propagation of feature annotation.</text>
</comment>
<dbReference type="GO" id="GO:0005886">
    <property type="term" value="C:plasma membrane"/>
    <property type="evidence" value="ECO:0007669"/>
    <property type="project" value="UniProtKB-SubCell"/>
</dbReference>
<dbReference type="GO" id="GO:0006605">
    <property type="term" value="P:protein targeting"/>
    <property type="evidence" value="ECO:0007669"/>
    <property type="project" value="UniProtKB-UniRule"/>
</dbReference>
<comment type="caution">
    <text evidence="15">The sequence shown here is derived from an EMBL/GenBank/DDBJ whole genome shotgun (WGS) entry which is preliminary data.</text>
</comment>
<evidence type="ECO:0000259" key="13">
    <source>
        <dbReference type="Pfam" id="PF21760"/>
    </source>
</evidence>
<feature type="domain" description="Protein export membrane protein SecD/SecF C-terminal" evidence="12">
    <location>
        <begin position="409"/>
        <end position="569"/>
    </location>
</feature>
<feature type="domain" description="SecDF P1 head subdomain" evidence="14">
    <location>
        <begin position="290"/>
        <end position="402"/>
    </location>
</feature>
<dbReference type="PRINTS" id="PR01755">
    <property type="entry name" value="SECFTRNLCASE"/>
</dbReference>
<dbReference type="GO" id="GO:0043952">
    <property type="term" value="P:protein transport by the Sec complex"/>
    <property type="evidence" value="ECO:0007669"/>
    <property type="project" value="UniProtKB-UniRule"/>
</dbReference>